<comment type="caution">
    <text evidence="3">The sequence shown here is derived from an EMBL/GenBank/DDBJ whole genome shotgun (WGS) entry which is preliminary data.</text>
</comment>
<keyword evidence="1" id="KW-1133">Transmembrane helix</keyword>
<feature type="transmembrane region" description="Helical" evidence="1">
    <location>
        <begin position="109"/>
        <end position="129"/>
    </location>
</feature>
<organism evidence="3 4">
    <name type="scientific">Xylanimonas ulmi</name>
    <dbReference type="NCBI Taxonomy" id="228973"/>
    <lineage>
        <taxon>Bacteria</taxon>
        <taxon>Bacillati</taxon>
        <taxon>Actinomycetota</taxon>
        <taxon>Actinomycetes</taxon>
        <taxon>Micrococcales</taxon>
        <taxon>Promicromonosporaceae</taxon>
        <taxon>Xylanimonas</taxon>
    </lineage>
</organism>
<dbReference type="InterPro" id="IPR021257">
    <property type="entry name" value="DUF2809"/>
</dbReference>
<dbReference type="Pfam" id="PF02557">
    <property type="entry name" value="VanY"/>
    <property type="match status" value="1"/>
</dbReference>
<protein>
    <submittedName>
        <fullName evidence="3">D-alanyl-D-alanine carboxypeptidase-like protein</fullName>
    </submittedName>
</protein>
<evidence type="ECO:0000256" key="1">
    <source>
        <dbReference type="SAM" id="Phobius"/>
    </source>
</evidence>
<name>A0A4Q7LYA6_9MICO</name>
<dbReference type="AlphaFoldDB" id="A0A4Q7LYA6"/>
<dbReference type="Gene3D" id="3.30.1380.10">
    <property type="match status" value="1"/>
</dbReference>
<evidence type="ECO:0000313" key="4">
    <source>
        <dbReference type="Proteomes" id="UP000293852"/>
    </source>
</evidence>
<dbReference type="Pfam" id="PF10990">
    <property type="entry name" value="DUF2809"/>
    <property type="match status" value="1"/>
</dbReference>
<dbReference type="GO" id="GO:0006508">
    <property type="term" value="P:proteolysis"/>
    <property type="evidence" value="ECO:0007669"/>
    <property type="project" value="InterPro"/>
</dbReference>
<keyword evidence="3" id="KW-0121">Carboxypeptidase</keyword>
<dbReference type="GO" id="GO:0004180">
    <property type="term" value="F:carboxypeptidase activity"/>
    <property type="evidence" value="ECO:0007669"/>
    <property type="project" value="UniProtKB-KW"/>
</dbReference>
<keyword evidence="4" id="KW-1185">Reference proteome</keyword>
<keyword evidence="3" id="KW-0645">Protease</keyword>
<dbReference type="InterPro" id="IPR003709">
    <property type="entry name" value="VanY-like_core_dom"/>
</dbReference>
<evidence type="ECO:0000259" key="2">
    <source>
        <dbReference type="Pfam" id="PF02557"/>
    </source>
</evidence>
<gene>
    <name evidence="3" type="ORF">EV386_0421</name>
</gene>
<feature type="transmembrane region" description="Helical" evidence="1">
    <location>
        <begin position="68"/>
        <end position="89"/>
    </location>
</feature>
<feature type="transmembrane region" description="Helical" evidence="1">
    <location>
        <begin position="150"/>
        <end position="170"/>
    </location>
</feature>
<evidence type="ECO:0000313" key="3">
    <source>
        <dbReference type="EMBL" id="RZS60175.1"/>
    </source>
</evidence>
<dbReference type="InterPro" id="IPR009045">
    <property type="entry name" value="Zn_M74/Hedgehog-like"/>
</dbReference>
<dbReference type="PANTHER" id="PTHR34385">
    <property type="entry name" value="D-ALANYL-D-ALANINE CARBOXYPEPTIDASE"/>
    <property type="match status" value="1"/>
</dbReference>
<feature type="transmembrane region" description="Helical" evidence="1">
    <location>
        <begin position="44"/>
        <end position="61"/>
    </location>
</feature>
<keyword evidence="3" id="KW-0378">Hydrolase</keyword>
<keyword evidence="1" id="KW-0812">Transmembrane</keyword>
<feature type="domain" description="D-alanyl-D-alanine carboxypeptidase-like core" evidence="2">
    <location>
        <begin position="377"/>
        <end position="484"/>
    </location>
</feature>
<proteinExistence type="predicted"/>
<dbReference type="PANTHER" id="PTHR34385:SF1">
    <property type="entry name" value="PEPTIDOGLYCAN L-ALANYL-D-GLUTAMATE ENDOPEPTIDASE CWLK"/>
    <property type="match status" value="1"/>
</dbReference>
<dbReference type="SUPFAM" id="SSF55166">
    <property type="entry name" value="Hedgehog/DD-peptidase"/>
    <property type="match status" value="1"/>
</dbReference>
<dbReference type="OrthoDB" id="9792074at2"/>
<dbReference type="InterPro" id="IPR052179">
    <property type="entry name" value="DD-CPase-like"/>
</dbReference>
<dbReference type="RefSeq" id="WP_130411875.1">
    <property type="nucleotide sequence ID" value="NZ_SGWX01000001.1"/>
</dbReference>
<sequence>MRRTAPRERASRPTTAALAVVVVLAALASRAALPAAVAGPAGDALYATLVALLVALVWARVTPLRAGVTGFAVSAAVEALQLTGVPAAVVARLPIARYALGTTFVASDLAWYAVGALLGATLVAVARAVRRAAPVTIRHTGAVRPRPGRVLAGVLAVVVPLAAGGGALAWRVGAEADDLRPALVSARQALADAEGRVADDSTRTTLAAAIDDAEAVLAGTPLIDRRPGDAPRAGERVAADVAAVTASRLAQGRTVAATARDALGPMAERGATVLAATDGLGADPAVRATLASALDAAAAASAEASDDRLAAASDPADVERATGDLTAASHDVGDATIALLTAQDAVTCPEPDQVWFPEAGRLDDAQLAPIPWAPSFRLRADVLPGFEQLDAAFHARFGRHLAINSAYRTYADQVAVYNPANPNPLAAPPGCSNHGLGTAVDIDGISQPGSAEYAWLAANAGTYGWTHPDWAEPTGRLPEPWHWQSVLTPTTY</sequence>
<dbReference type="Proteomes" id="UP000293852">
    <property type="component" value="Unassembled WGS sequence"/>
</dbReference>
<dbReference type="EMBL" id="SGWX01000001">
    <property type="protein sequence ID" value="RZS60175.1"/>
    <property type="molecule type" value="Genomic_DNA"/>
</dbReference>
<keyword evidence="1" id="KW-0472">Membrane</keyword>
<dbReference type="CDD" id="cd14814">
    <property type="entry name" value="Peptidase_M15"/>
    <property type="match status" value="1"/>
</dbReference>
<accession>A0A4Q7LYA6</accession>
<reference evidence="3 4" key="1">
    <citation type="submission" date="2019-02" db="EMBL/GenBank/DDBJ databases">
        <title>Sequencing the genomes of 1000 actinobacteria strains.</title>
        <authorList>
            <person name="Klenk H.-P."/>
        </authorList>
    </citation>
    <scope>NUCLEOTIDE SEQUENCE [LARGE SCALE GENOMIC DNA]</scope>
    <source>
        <strain evidence="3 4">DSM 16932</strain>
    </source>
</reference>